<evidence type="ECO:0000256" key="5">
    <source>
        <dbReference type="ARBA" id="ARBA00022692"/>
    </source>
</evidence>
<evidence type="ECO:0000256" key="9">
    <source>
        <dbReference type="ARBA" id="ARBA00022859"/>
    </source>
</evidence>
<dbReference type="GO" id="GO:0038187">
    <property type="term" value="F:pattern recognition receptor activity"/>
    <property type="evidence" value="ECO:0007669"/>
    <property type="project" value="TreeGrafter"/>
</dbReference>
<keyword evidence="13" id="KW-0325">Glycoprotein</keyword>
<dbReference type="PROSITE" id="PS50104">
    <property type="entry name" value="TIR"/>
    <property type="match status" value="1"/>
</dbReference>
<accession>A0A6J2W681</accession>
<dbReference type="PANTHER" id="PTHR47410:SF4">
    <property type="entry name" value="TOLL-LIKE RECEPTOR 9"/>
    <property type="match status" value="1"/>
</dbReference>
<keyword evidence="4" id="KW-0433">Leucine-rich repeat</keyword>
<dbReference type="GeneID" id="115820350"/>
<dbReference type="InterPro" id="IPR035897">
    <property type="entry name" value="Toll_tir_struct_dom_sf"/>
</dbReference>
<dbReference type="PROSITE" id="PS51450">
    <property type="entry name" value="LRR"/>
    <property type="match status" value="5"/>
</dbReference>
<evidence type="ECO:0000313" key="18">
    <source>
        <dbReference type="Proteomes" id="UP000504632"/>
    </source>
</evidence>
<evidence type="ECO:0000256" key="10">
    <source>
        <dbReference type="ARBA" id="ARBA00022989"/>
    </source>
</evidence>
<evidence type="ECO:0000256" key="6">
    <source>
        <dbReference type="ARBA" id="ARBA00022729"/>
    </source>
</evidence>
<dbReference type="Pfam" id="PF01582">
    <property type="entry name" value="TIR"/>
    <property type="match status" value="1"/>
</dbReference>
<dbReference type="SMART" id="SM00364">
    <property type="entry name" value="LRR_BAC"/>
    <property type="match status" value="6"/>
</dbReference>
<dbReference type="RefSeq" id="XP_030639763.1">
    <property type="nucleotide sequence ID" value="XM_030783903.1"/>
</dbReference>
<evidence type="ECO:0000256" key="2">
    <source>
        <dbReference type="ARBA" id="ARBA00009634"/>
    </source>
</evidence>
<evidence type="ECO:0000256" key="16">
    <source>
        <dbReference type="SAM" id="SignalP"/>
    </source>
</evidence>
<keyword evidence="11" id="KW-0472">Membrane</keyword>
<dbReference type="GO" id="GO:0045087">
    <property type="term" value="P:innate immune response"/>
    <property type="evidence" value="ECO:0007669"/>
    <property type="project" value="UniProtKB-KW"/>
</dbReference>
<dbReference type="InterPro" id="IPR032675">
    <property type="entry name" value="LRR_dom_sf"/>
</dbReference>
<evidence type="ECO:0000256" key="14">
    <source>
        <dbReference type="ARBA" id="ARBA00023198"/>
    </source>
</evidence>
<evidence type="ECO:0000259" key="17">
    <source>
        <dbReference type="PROSITE" id="PS50104"/>
    </source>
</evidence>
<sequence length="1062" mass="121452">MFILGIIVFLICYQAPLVNTANPKFFPCDDKITWHGDFSVDCQQRNLTRVPRIKSLSVVSLNLDGNRIRQIKHDDFTGIPNLQSLSLSWNCLPDRLKSLHTPSCNLTIDPNAFVSLKNLSSLLLAGNSLTSIPLLPEHLRILGLEYNHLFYIDQPLGTPFLKQLLLAKNCYYANPCNQAFFISPRVFQDLPELQNLTLGFSNVTYIPTNLPRSLESLDLQENNITEITEDSFANLTRLYYLDLAWNCQRCDHAAQPCFPCPNDTALQLHPRAFHGQAESLTTLSLRGNSLRSITHGLFAPLKKLQTLDLSDNLLAYPIQNGTFFQELPKVQSLNLRYNYEPLKSFSELVLSPSIGKMTSLRYLFLSGFFFHQLTNRSIEHLIRLPGLEYLELRMNFINSCNMSALNQLKALKKVVLSQNMISFNPCSSAKHTEWQSNPLIQVNRENDQTRNLVDSDNERLQSGQEIGGEDACPLGYSMKFFQAQLCKKKIFFDLSQNNIPLLNASVFRGIEKAECLDLSYNYMSQTLNGQQFSPLSNLSYLNLAYNRIDLYFEEAFQELAPTLKALDLSNNEFHFLMRGMGHNFTFLKKLTSLEALSLSNNNIGIRISKNLTSASLKYLFFSGNRLDIMWDSRGDQYLHFFQNLTNLTHLDISQNQLISFSPEAFINLPPSLRVLRVDSNLLNYFPWRNISVLGKLCYLNLSGNHLSDLPDIAIQFGPNLTSLDLSHNRINAIPEAFFSQATALKNLMLNNNQLMTLEFLSFPPAVRGVTDICHRLPCKLTLHVNPFTCSCSSSWFAEFLRKTPVNVPHLTTDVRCEFPESQRGVNVLSIDPRSCQEIFGSVAFLSTLLLIILVTSLPLMRHLYGWDLWYCIQILWAGHKGYTPLNGNSKEDGQFDAFVVFDTKNQAVRDWIYNEMIINLETSGRRRFRLCLEERDWVPGVSCIENLHNAVYNSKKTVFILTNPNGYARVSGVVRQSFLLVQQRLLDEKVDVAVLVLLDPLFPKLKYLQMRKRLCKKSVVSWSRNPRAQPLFWNHLRMSLASDNKQFYDKNIMESFLSHDLL</sequence>
<comment type="similarity">
    <text evidence="2">Belongs to the Toll-like receptor family.</text>
</comment>
<evidence type="ECO:0000256" key="4">
    <source>
        <dbReference type="ARBA" id="ARBA00022614"/>
    </source>
</evidence>
<dbReference type="GO" id="GO:0006954">
    <property type="term" value="P:inflammatory response"/>
    <property type="evidence" value="ECO:0007669"/>
    <property type="project" value="UniProtKB-KW"/>
</dbReference>
<reference evidence="19" key="1">
    <citation type="submission" date="2025-08" db="UniProtKB">
        <authorList>
            <consortium name="RefSeq"/>
        </authorList>
    </citation>
    <scope>IDENTIFICATION</scope>
</reference>
<evidence type="ECO:0000256" key="13">
    <source>
        <dbReference type="ARBA" id="ARBA00023180"/>
    </source>
</evidence>
<evidence type="ECO:0000256" key="15">
    <source>
        <dbReference type="ARBA" id="ARBA00046288"/>
    </source>
</evidence>
<evidence type="ECO:0000256" key="7">
    <source>
        <dbReference type="ARBA" id="ARBA00022737"/>
    </source>
</evidence>
<dbReference type="SUPFAM" id="SSF52058">
    <property type="entry name" value="L domain-like"/>
    <property type="match status" value="2"/>
</dbReference>
<keyword evidence="12" id="KW-0675">Receptor</keyword>
<dbReference type="AlphaFoldDB" id="A0A6J2W681"/>
<feature type="chain" id="PRO_5026763637" evidence="16">
    <location>
        <begin position="21"/>
        <end position="1062"/>
    </location>
</feature>
<dbReference type="PANTHER" id="PTHR47410">
    <property type="entry name" value="TOLL-LIKE RECEPTOR 7-RELATED"/>
    <property type="match status" value="1"/>
</dbReference>
<dbReference type="InterPro" id="IPR003591">
    <property type="entry name" value="Leu-rich_rpt_typical-subtyp"/>
</dbReference>
<dbReference type="InterPro" id="IPR001611">
    <property type="entry name" value="Leu-rich_rpt"/>
</dbReference>
<keyword evidence="9" id="KW-0391">Immunity</keyword>
<dbReference type="FunFam" id="3.80.10.10:FF:000037">
    <property type="entry name" value="Toll-like receptor 7"/>
    <property type="match status" value="1"/>
</dbReference>
<feature type="signal peptide" evidence="16">
    <location>
        <begin position="1"/>
        <end position="20"/>
    </location>
</feature>
<evidence type="ECO:0000256" key="3">
    <source>
        <dbReference type="ARBA" id="ARBA00022588"/>
    </source>
</evidence>
<dbReference type="InterPro" id="IPR000483">
    <property type="entry name" value="Cys-rich_flank_reg_C"/>
</dbReference>
<keyword evidence="5" id="KW-0812">Transmembrane</keyword>
<evidence type="ECO:0000256" key="1">
    <source>
        <dbReference type="ARBA" id="ARBA00004177"/>
    </source>
</evidence>
<dbReference type="GO" id="GO:0051607">
    <property type="term" value="P:defense response to virus"/>
    <property type="evidence" value="ECO:0007669"/>
    <property type="project" value="TreeGrafter"/>
</dbReference>
<dbReference type="SUPFAM" id="SSF52200">
    <property type="entry name" value="Toll/Interleukin receptor TIR domain"/>
    <property type="match status" value="1"/>
</dbReference>
<keyword evidence="6 16" id="KW-0732">Signal</keyword>
<dbReference type="CTD" id="54106"/>
<dbReference type="SMART" id="SM00082">
    <property type="entry name" value="LRRCT"/>
    <property type="match status" value="1"/>
</dbReference>
<dbReference type="Proteomes" id="UP000504632">
    <property type="component" value="Chromosome 9"/>
</dbReference>
<dbReference type="SMART" id="SM00365">
    <property type="entry name" value="LRR_SD22"/>
    <property type="match status" value="8"/>
</dbReference>
<dbReference type="GO" id="GO:0002224">
    <property type="term" value="P:toll-like receptor signaling pathway"/>
    <property type="evidence" value="ECO:0007669"/>
    <property type="project" value="TreeGrafter"/>
</dbReference>
<keyword evidence="7" id="KW-0677">Repeat</keyword>
<dbReference type="SMART" id="SM00255">
    <property type="entry name" value="TIR"/>
    <property type="match status" value="1"/>
</dbReference>
<evidence type="ECO:0000256" key="12">
    <source>
        <dbReference type="ARBA" id="ARBA00023170"/>
    </source>
</evidence>
<keyword evidence="14" id="KW-0395">Inflammatory response</keyword>
<dbReference type="InParanoid" id="A0A6J2W681"/>
<keyword evidence="8" id="KW-0967">Endosome</keyword>
<dbReference type="FunFam" id="3.40.50.10140:FF:000003">
    <property type="entry name" value="Toll-like receptor 7"/>
    <property type="match status" value="1"/>
</dbReference>
<gene>
    <name evidence="19" type="primary">tlr9</name>
</gene>
<proteinExistence type="inferred from homology"/>
<name>A0A6J2W681_CHACN</name>
<dbReference type="Gene3D" id="3.40.50.10140">
    <property type="entry name" value="Toll/interleukin-1 receptor homology (TIR) domain"/>
    <property type="match status" value="1"/>
</dbReference>
<dbReference type="GO" id="GO:0007249">
    <property type="term" value="P:canonical NF-kappaB signal transduction"/>
    <property type="evidence" value="ECO:0007669"/>
    <property type="project" value="TreeGrafter"/>
</dbReference>
<keyword evidence="10" id="KW-1133">Transmembrane helix</keyword>
<dbReference type="InterPro" id="IPR000157">
    <property type="entry name" value="TIR_dom"/>
</dbReference>
<comment type="subcellular location">
    <subcellularLocation>
        <location evidence="15">Endomembrane system</location>
        <topology evidence="15">Single-pass type I membrane protein</topology>
    </subcellularLocation>
    <subcellularLocation>
        <location evidence="1">Endosome</location>
    </subcellularLocation>
</comment>
<dbReference type="GO" id="GO:0005768">
    <property type="term" value="C:endosome"/>
    <property type="evidence" value="ECO:0007669"/>
    <property type="project" value="UniProtKB-SubCell"/>
</dbReference>
<evidence type="ECO:0000256" key="11">
    <source>
        <dbReference type="ARBA" id="ARBA00023136"/>
    </source>
</evidence>
<feature type="domain" description="TIR" evidence="17">
    <location>
        <begin position="893"/>
        <end position="1040"/>
    </location>
</feature>
<dbReference type="GO" id="GO:0032755">
    <property type="term" value="P:positive regulation of interleukin-6 production"/>
    <property type="evidence" value="ECO:0007669"/>
    <property type="project" value="TreeGrafter"/>
</dbReference>
<dbReference type="Gene3D" id="3.80.10.10">
    <property type="entry name" value="Ribonuclease Inhibitor"/>
    <property type="match status" value="1"/>
</dbReference>
<keyword evidence="18" id="KW-1185">Reference proteome</keyword>
<dbReference type="GO" id="GO:0005886">
    <property type="term" value="C:plasma membrane"/>
    <property type="evidence" value="ECO:0007669"/>
    <property type="project" value="TreeGrafter"/>
</dbReference>
<keyword evidence="3" id="KW-0399">Innate immunity</keyword>
<dbReference type="OrthoDB" id="10006997at2759"/>
<evidence type="ECO:0000313" key="19">
    <source>
        <dbReference type="RefSeq" id="XP_030639763.1"/>
    </source>
</evidence>
<dbReference type="SMART" id="SM00369">
    <property type="entry name" value="LRR_TYP"/>
    <property type="match status" value="13"/>
</dbReference>
<protein>
    <submittedName>
        <fullName evidence="19">Toll-like receptor 9</fullName>
    </submittedName>
</protein>
<organism evidence="18 19">
    <name type="scientific">Chanos chanos</name>
    <name type="common">Milkfish</name>
    <name type="synonym">Mugil chanos</name>
    <dbReference type="NCBI Taxonomy" id="29144"/>
    <lineage>
        <taxon>Eukaryota</taxon>
        <taxon>Metazoa</taxon>
        <taxon>Chordata</taxon>
        <taxon>Craniata</taxon>
        <taxon>Vertebrata</taxon>
        <taxon>Euteleostomi</taxon>
        <taxon>Actinopterygii</taxon>
        <taxon>Neopterygii</taxon>
        <taxon>Teleostei</taxon>
        <taxon>Ostariophysi</taxon>
        <taxon>Gonorynchiformes</taxon>
        <taxon>Chanidae</taxon>
        <taxon>Chanos</taxon>
    </lineage>
</organism>
<dbReference type="Pfam" id="PF13855">
    <property type="entry name" value="LRR_8"/>
    <property type="match status" value="5"/>
</dbReference>
<dbReference type="GO" id="GO:1902533">
    <property type="term" value="P:positive regulation of intracellular signal transduction"/>
    <property type="evidence" value="ECO:0007669"/>
    <property type="project" value="UniProtKB-ARBA"/>
</dbReference>
<evidence type="ECO:0000256" key="8">
    <source>
        <dbReference type="ARBA" id="ARBA00022753"/>
    </source>
</evidence>